<feature type="transmembrane region" description="Helical" evidence="1">
    <location>
        <begin position="38"/>
        <end position="56"/>
    </location>
</feature>
<evidence type="ECO:0000313" key="2">
    <source>
        <dbReference type="EMBL" id="SKA52793.1"/>
    </source>
</evidence>
<keyword evidence="1" id="KW-1133">Transmembrane helix</keyword>
<feature type="transmembrane region" description="Helical" evidence="1">
    <location>
        <begin position="114"/>
        <end position="142"/>
    </location>
</feature>
<feature type="transmembrane region" description="Helical" evidence="1">
    <location>
        <begin position="6"/>
        <end position="26"/>
    </location>
</feature>
<keyword evidence="3" id="KW-1185">Reference proteome</keyword>
<organism evidence="2 3">
    <name type="scientific">Enterovibrio nigricans DSM 22720</name>
    <dbReference type="NCBI Taxonomy" id="1121868"/>
    <lineage>
        <taxon>Bacteria</taxon>
        <taxon>Pseudomonadati</taxon>
        <taxon>Pseudomonadota</taxon>
        <taxon>Gammaproteobacteria</taxon>
        <taxon>Vibrionales</taxon>
        <taxon>Vibrionaceae</taxon>
        <taxon>Enterovibrio</taxon>
    </lineage>
</organism>
<keyword evidence="1" id="KW-0812">Transmembrane</keyword>
<evidence type="ECO:0000256" key="1">
    <source>
        <dbReference type="SAM" id="Phobius"/>
    </source>
</evidence>
<sequence>MIYIGYALYIAVFIVFGFFEPARDFIVSSYNLAPEITALVMGFYVYTLLLTIFLTFRTQYSARPSFYMTHVKMACSVMVSLGLVGTFLGLIDMIAGIAGALSNDEPDFAKKMQVLLGAISGSLSAMSFAFVTSILGVGFSAYSLVASTFVESHFKRNSNTPDFKNDSDKIIENRISMLESFTENLRIKELEVPLQNGAIMNILEEIYNNKDKSEIHLNTIIGKLDSINQHSESINNATLSNVETISVLIEKNDINGSILKEQLEKMNDINVSLERLLKKVDAGFERTDEIKKSVSSIKEYQNCTMNNLVSLLNIANEAKDSIGKHKRNLLSFLQ</sequence>
<dbReference type="Proteomes" id="UP000190162">
    <property type="component" value="Unassembled WGS sequence"/>
</dbReference>
<dbReference type="OrthoDB" id="6466533at2"/>
<proteinExistence type="predicted"/>
<accession>A0A1T4UJH3</accession>
<evidence type="ECO:0008006" key="4">
    <source>
        <dbReference type="Google" id="ProtNLM"/>
    </source>
</evidence>
<keyword evidence="1" id="KW-0472">Membrane</keyword>
<dbReference type="AlphaFoldDB" id="A0A1T4UJH3"/>
<name>A0A1T4UJH3_9GAMM</name>
<evidence type="ECO:0000313" key="3">
    <source>
        <dbReference type="Proteomes" id="UP000190162"/>
    </source>
</evidence>
<protein>
    <recommendedName>
        <fullName evidence="4">MotA/TolQ/ExbB proton channel family protein</fullName>
    </recommendedName>
</protein>
<dbReference type="RefSeq" id="WP_078752269.1">
    <property type="nucleotide sequence ID" value="NZ_FUXU01000018.1"/>
</dbReference>
<reference evidence="3" key="1">
    <citation type="submission" date="2017-02" db="EMBL/GenBank/DDBJ databases">
        <authorList>
            <person name="Varghese N."/>
            <person name="Submissions S."/>
        </authorList>
    </citation>
    <scope>NUCLEOTIDE SEQUENCE [LARGE SCALE GENOMIC DNA]</scope>
    <source>
        <strain evidence="3">DSM 22720</strain>
    </source>
</reference>
<gene>
    <name evidence="2" type="ORF">SAMN02745132_01881</name>
</gene>
<feature type="transmembrane region" description="Helical" evidence="1">
    <location>
        <begin position="76"/>
        <end position="102"/>
    </location>
</feature>
<dbReference type="EMBL" id="FUXU01000018">
    <property type="protein sequence ID" value="SKA52793.1"/>
    <property type="molecule type" value="Genomic_DNA"/>
</dbReference>